<keyword evidence="5" id="KW-0411">Iron-sulfur</keyword>
<dbReference type="PROSITE" id="PS01230">
    <property type="entry name" value="TRMA_1"/>
    <property type="match status" value="1"/>
</dbReference>
<feature type="binding site" evidence="6">
    <location>
        <position position="375"/>
    </location>
    <ligand>
        <name>S-adenosyl-L-methionine</name>
        <dbReference type="ChEBI" id="CHEBI:59789"/>
    </ligand>
</feature>
<dbReference type="KEGG" id="salh:HMF8227_00521"/>
<dbReference type="EC" id="2.1.1.190" evidence="9"/>
<feature type="active site" description="Nucleophile" evidence="6">
    <location>
        <position position="401"/>
    </location>
</feature>
<name>A0A2S2E1W3_9ALTE</name>
<evidence type="ECO:0000256" key="5">
    <source>
        <dbReference type="ARBA" id="ARBA00023014"/>
    </source>
</evidence>
<evidence type="ECO:0000256" key="1">
    <source>
        <dbReference type="ARBA" id="ARBA00022485"/>
    </source>
</evidence>
<gene>
    <name evidence="9" type="primary">rumA</name>
    <name evidence="9" type="ORF">HMF8227_00521</name>
</gene>
<dbReference type="InterPro" id="IPR030390">
    <property type="entry name" value="MeTrfase_TrmA_AS"/>
</dbReference>
<dbReference type="Gene3D" id="2.40.50.140">
    <property type="entry name" value="Nucleic acid-binding proteins"/>
    <property type="match status" value="1"/>
</dbReference>
<dbReference type="PROSITE" id="PS50926">
    <property type="entry name" value="TRAM"/>
    <property type="match status" value="1"/>
</dbReference>
<keyword evidence="4 6" id="KW-0949">S-adenosyl-L-methionine</keyword>
<dbReference type="SUPFAM" id="SSF50249">
    <property type="entry name" value="Nucleic acid-binding proteins"/>
    <property type="match status" value="1"/>
</dbReference>
<dbReference type="Gene3D" id="2.40.50.1070">
    <property type="match status" value="1"/>
</dbReference>
<dbReference type="RefSeq" id="WP_109338690.1">
    <property type="nucleotide sequence ID" value="NZ_CP029347.1"/>
</dbReference>
<feature type="binding site" evidence="6">
    <location>
        <position position="278"/>
    </location>
    <ligand>
        <name>S-adenosyl-L-methionine</name>
        <dbReference type="ChEBI" id="CHEBI:59789"/>
    </ligand>
</feature>
<dbReference type="NCBIfam" id="NF009639">
    <property type="entry name" value="PRK13168.1"/>
    <property type="match status" value="1"/>
</dbReference>
<organism evidence="9 10">
    <name type="scientific">Saliniradius amylolyticus</name>
    <dbReference type="NCBI Taxonomy" id="2183582"/>
    <lineage>
        <taxon>Bacteria</taxon>
        <taxon>Pseudomonadati</taxon>
        <taxon>Pseudomonadota</taxon>
        <taxon>Gammaproteobacteria</taxon>
        <taxon>Alteromonadales</taxon>
        <taxon>Alteromonadaceae</taxon>
        <taxon>Saliniradius</taxon>
    </lineage>
</organism>
<dbReference type="InterPro" id="IPR030391">
    <property type="entry name" value="MeTrfase_TrmA_CS"/>
</dbReference>
<keyword evidence="1" id="KW-0408">Iron</keyword>
<dbReference type="InterPro" id="IPR012340">
    <property type="entry name" value="NA-bd_OB-fold"/>
</dbReference>
<keyword evidence="3 6" id="KW-0808">Transferase</keyword>
<feature type="binding site" evidence="6">
    <location>
        <position position="328"/>
    </location>
    <ligand>
        <name>S-adenosyl-L-methionine</name>
        <dbReference type="ChEBI" id="CHEBI:59789"/>
    </ligand>
</feature>
<dbReference type="PANTHER" id="PTHR11061:SF49">
    <property type="entry name" value="23S RRNA (URACIL(1939)-C(5))-METHYLTRANSFERASE RLMD"/>
    <property type="match status" value="1"/>
</dbReference>
<dbReference type="EMBL" id="CP029347">
    <property type="protein sequence ID" value="AWL11017.1"/>
    <property type="molecule type" value="Genomic_DNA"/>
</dbReference>
<dbReference type="Proteomes" id="UP000245728">
    <property type="component" value="Chromosome"/>
</dbReference>
<evidence type="ECO:0000256" key="3">
    <source>
        <dbReference type="ARBA" id="ARBA00022679"/>
    </source>
</evidence>
<evidence type="ECO:0000259" key="8">
    <source>
        <dbReference type="PROSITE" id="PS50926"/>
    </source>
</evidence>
<dbReference type="PROSITE" id="PS01231">
    <property type="entry name" value="TRMA_2"/>
    <property type="match status" value="1"/>
</dbReference>
<dbReference type="SUPFAM" id="SSF53335">
    <property type="entry name" value="S-adenosyl-L-methionine-dependent methyltransferases"/>
    <property type="match status" value="1"/>
</dbReference>
<evidence type="ECO:0000256" key="7">
    <source>
        <dbReference type="PROSITE-ProRule" id="PRU10015"/>
    </source>
</evidence>
<sequence>MVKVFRPPKSKSRTRTQKRLTTVVDTLDHAGVGVCREHKPVIFAEGGLPGERCRIGITEQKRQFWRGQVQEVIEASAERQTPFCPHFDQCGGCQTQHADPEVMLAHKQAAVDELLKRVAGAADLPWYAPLAGNPKGYRRKARIALDATGKTLKVGFRGQRSQQVVDIQQCEVLTPPLQALLVPLRETLTKLRGQRALGHISLFDGSDKQGAVQLVLRVTRPLANQDKQALCDLARQQHCQILLDRGDDQIDHLAGPGQEAGYWVEGCQLNLGPNDFVQVNGEVNLAMVSQTLDWLMPQTGETIWDLFAGMGNFSLPLARRGAEVVGVEVSDAMVRRARANAALNKLDNLTFIKQDLTEPESLFKSLSMADKVVLDPARAGAQAVMPLLAQSRPKAVVYVSCNPATFARDLSVLLEAGWQVHKIALMDMFPYTSHTELMALVKPG</sequence>
<dbReference type="InterPro" id="IPR010280">
    <property type="entry name" value="U5_MeTrfase_fam"/>
</dbReference>
<keyword evidence="10" id="KW-1185">Reference proteome</keyword>
<dbReference type="CDD" id="cd02440">
    <property type="entry name" value="AdoMet_MTases"/>
    <property type="match status" value="1"/>
</dbReference>
<protein>
    <submittedName>
        <fullName evidence="9">23S rRNA (Uracil(1939)-C(5))-methyltransferase</fullName>
        <ecNumber evidence="9">2.1.1.190</ecNumber>
    </submittedName>
</protein>
<feature type="domain" description="TRAM" evidence="8">
    <location>
        <begin position="13"/>
        <end position="71"/>
    </location>
</feature>
<evidence type="ECO:0000256" key="6">
    <source>
        <dbReference type="PROSITE-ProRule" id="PRU01024"/>
    </source>
</evidence>
<dbReference type="AlphaFoldDB" id="A0A2S2E1W3"/>
<comment type="similarity">
    <text evidence="6">Belongs to the class I-like SAM-binding methyltransferase superfamily. RNA M5U methyltransferase family.</text>
</comment>
<keyword evidence="1" id="KW-0004">4Fe-4S</keyword>
<dbReference type="GO" id="GO:0070041">
    <property type="term" value="F:rRNA (uridine-C5-)-methyltransferase activity"/>
    <property type="evidence" value="ECO:0007669"/>
    <property type="project" value="TreeGrafter"/>
</dbReference>
<keyword evidence="2 6" id="KW-0489">Methyltransferase</keyword>
<proteinExistence type="inferred from homology"/>
<evidence type="ECO:0000256" key="4">
    <source>
        <dbReference type="ARBA" id="ARBA00022691"/>
    </source>
</evidence>
<reference evidence="9 10" key="1">
    <citation type="submission" date="2018-05" db="EMBL/GenBank/DDBJ databases">
        <title>Salinimonas sp. HMF8227 Genome sequencing and assembly.</title>
        <authorList>
            <person name="Kang H."/>
            <person name="Kang J."/>
            <person name="Cha I."/>
            <person name="Kim H."/>
            <person name="Joh K."/>
        </authorList>
    </citation>
    <scope>NUCLEOTIDE SEQUENCE [LARGE SCALE GENOMIC DNA]</scope>
    <source>
        <strain evidence="9 10">HMF8227</strain>
    </source>
</reference>
<dbReference type="NCBIfam" id="TIGR00479">
    <property type="entry name" value="rumA"/>
    <property type="match status" value="1"/>
</dbReference>
<keyword evidence="1" id="KW-0479">Metal-binding</keyword>
<dbReference type="PANTHER" id="PTHR11061">
    <property type="entry name" value="RNA M5U METHYLTRANSFERASE"/>
    <property type="match status" value="1"/>
</dbReference>
<dbReference type="InterPro" id="IPR002792">
    <property type="entry name" value="TRAM_dom"/>
</dbReference>
<dbReference type="PROSITE" id="PS51687">
    <property type="entry name" value="SAM_MT_RNA_M5U"/>
    <property type="match status" value="1"/>
</dbReference>
<evidence type="ECO:0000256" key="2">
    <source>
        <dbReference type="ARBA" id="ARBA00022603"/>
    </source>
</evidence>
<dbReference type="InterPro" id="IPR029063">
    <property type="entry name" value="SAM-dependent_MTases_sf"/>
</dbReference>
<dbReference type="Pfam" id="PF05958">
    <property type="entry name" value="tRNA_U5-meth_tr"/>
    <property type="match status" value="1"/>
</dbReference>
<dbReference type="Gene3D" id="3.40.50.150">
    <property type="entry name" value="Vaccinia Virus protein VP39"/>
    <property type="match status" value="1"/>
</dbReference>
<dbReference type="OrthoDB" id="9804590at2"/>
<feature type="binding site" evidence="6">
    <location>
        <position position="307"/>
    </location>
    <ligand>
        <name>S-adenosyl-L-methionine</name>
        <dbReference type="ChEBI" id="CHEBI:59789"/>
    </ligand>
</feature>
<evidence type="ECO:0000313" key="9">
    <source>
        <dbReference type="EMBL" id="AWL11017.1"/>
    </source>
</evidence>
<evidence type="ECO:0000313" key="10">
    <source>
        <dbReference type="Proteomes" id="UP000245728"/>
    </source>
</evidence>
<accession>A0A2S2E1W3</accession>
<feature type="active site" evidence="7">
    <location>
        <position position="401"/>
    </location>
</feature>
<dbReference type="GO" id="GO:0051539">
    <property type="term" value="F:4 iron, 4 sulfur cluster binding"/>
    <property type="evidence" value="ECO:0007669"/>
    <property type="project" value="UniProtKB-KW"/>
</dbReference>
<dbReference type="GO" id="GO:0070475">
    <property type="term" value="P:rRNA base methylation"/>
    <property type="evidence" value="ECO:0007669"/>
    <property type="project" value="TreeGrafter"/>
</dbReference>